<name>A0A1G4MBM7_LACFM</name>
<organism evidence="2 3">
    <name type="scientific">Lachancea fermentati</name>
    <name type="common">Zygosaccharomyces fermentati</name>
    <dbReference type="NCBI Taxonomy" id="4955"/>
    <lineage>
        <taxon>Eukaryota</taxon>
        <taxon>Fungi</taxon>
        <taxon>Dikarya</taxon>
        <taxon>Ascomycota</taxon>
        <taxon>Saccharomycotina</taxon>
        <taxon>Saccharomycetes</taxon>
        <taxon>Saccharomycetales</taxon>
        <taxon>Saccharomycetaceae</taxon>
        <taxon>Lachancea</taxon>
    </lineage>
</organism>
<evidence type="ECO:0000313" key="2">
    <source>
        <dbReference type="EMBL" id="SCW01318.1"/>
    </source>
</evidence>
<reference evidence="2 3" key="1">
    <citation type="submission" date="2016-03" db="EMBL/GenBank/DDBJ databases">
        <authorList>
            <person name="Devillers H."/>
        </authorList>
    </citation>
    <scope>NUCLEOTIDE SEQUENCE [LARGE SCALE GENOMIC DNA]</scope>
    <source>
        <strain evidence="2">CBS 6772</strain>
    </source>
</reference>
<sequence>MLLEKPWCGRAKRNARRQLRARAAHPRTARGLGAARPNLIKIFQPPATIRGARCAGDGFPPGCFPMPQASHTLPCGRSSTIAPGGAVGRPAVIIHFLYQLFRLNSVHCVSTTLHIVKFQPCMSWAREEGPWVGVGVGVASEASLVPRPKPLRSPPSAVMTSSDRADITSIAAPRPLRGRSRASSVQI</sequence>
<evidence type="ECO:0000256" key="1">
    <source>
        <dbReference type="SAM" id="MobiDB-lite"/>
    </source>
</evidence>
<feature type="region of interest" description="Disordered" evidence="1">
    <location>
        <begin position="145"/>
        <end position="164"/>
    </location>
</feature>
<keyword evidence="3" id="KW-1185">Reference proteome</keyword>
<dbReference type="AlphaFoldDB" id="A0A1G4MBM7"/>
<dbReference type="EMBL" id="LT598492">
    <property type="protein sequence ID" value="SCW01318.1"/>
    <property type="molecule type" value="Genomic_DNA"/>
</dbReference>
<evidence type="ECO:0000313" key="3">
    <source>
        <dbReference type="Proteomes" id="UP000190831"/>
    </source>
</evidence>
<protein>
    <submittedName>
        <fullName evidence="2">LAFE_0D09934g1_1</fullName>
    </submittedName>
</protein>
<proteinExistence type="predicted"/>
<gene>
    <name evidence="2" type="ORF">LAFE_0D09934G</name>
</gene>
<dbReference type="Proteomes" id="UP000190831">
    <property type="component" value="Chromosome D"/>
</dbReference>
<accession>A0A1G4MBM7</accession>